<name>N9FE91_9GAMM</name>
<evidence type="ECO:0008006" key="10">
    <source>
        <dbReference type="Google" id="ProtNLM"/>
    </source>
</evidence>
<dbReference type="GO" id="GO:0046819">
    <property type="term" value="P:protein secretion by the type V secretion system"/>
    <property type="evidence" value="ECO:0007669"/>
    <property type="project" value="TreeGrafter"/>
</dbReference>
<feature type="domain" description="Haemolysin activator HlyB C-terminal" evidence="5">
    <location>
        <begin position="229"/>
        <end position="396"/>
    </location>
</feature>
<dbReference type="HOGENOM" id="CLU_020581_0_0_6"/>
<feature type="chain" id="PRO_5004143258" description="POTRA domain-containing protein" evidence="4">
    <location>
        <begin position="22"/>
        <end position="416"/>
    </location>
</feature>
<dbReference type="InterPro" id="IPR005565">
    <property type="entry name" value="Hemolysn_activator_HlyB_C"/>
</dbReference>
<dbReference type="PANTHER" id="PTHR34597:SF3">
    <property type="entry name" value="OUTER MEMBRANE TRANSPORTER CDIB"/>
    <property type="match status" value="1"/>
</dbReference>
<dbReference type="PATRIC" id="fig|1217648.3.peg.3156"/>
<keyword evidence="1" id="KW-1134">Transmembrane beta strand</keyword>
<dbReference type="Proteomes" id="UP000017670">
    <property type="component" value="Unassembled WGS sequence"/>
</dbReference>
<comment type="caution">
    <text evidence="8">The sequence shown here is derived from an EMBL/GenBank/DDBJ whole genome shotgun (WGS) entry which is preliminary data.</text>
</comment>
<dbReference type="STRING" id="262668.GCA_000931715_02183"/>
<evidence type="ECO:0000256" key="1">
    <source>
        <dbReference type="ARBA" id="ARBA00022452"/>
    </source>
</evidence>
<sequence length="416" mass="47736">MRKIKHLTVISVTFIPFFTFAADLKSPPNVDQVSTLEAIRQDQRLNDLKQQLLDQNIQLKPRQLVYQQSLQQIVVHESPCFKIDQLHLSLLNNQDQKYSPQDFQFMIKELSDPQKGILGQCIGTQSLQNLVRFAQNEVLKNGYLTTQVIAPEQDLNTGVLELQLELGRLHKFIQKDAEPSKLELSAALPFKENDVLNLRQFDQGLENLKRATNRRLDFQIVPTTDERHGYSDVLISAEPLQKLNSNIGLDDSGTKSTGKYIGNVGIGVNSPFHLNDAFNLNFSHSLDNLHRDRNQNYFVSYQLPFRNYDLSVSFNQSEYEQYVAGYNAPILYSGKNQQSNLAVSRLLSRGSHYKTSVYSKIYHKRSQNFIDDIEVGVQRRQTSGWNAGLQHRQMLPLDVLLQLYRKVVRLGQSEQL</sequence>
<evidence type="ECO:0000259" key="6">
    <source>
        <dbReference type="Pfam" id="PF08479"/>
    </source>
</evidence>
<dbReference type="Pfam" id="PF17287">
    <property type="entry name" value="POTRA_3"/>
    <property type="match status" value="1"/>
</dbReference>
<dbReference type="AlphaFoldDB" id="N9FE91"/>
<keyword evidence="2" id="KW-0812">Transmembrane</keyword>
<feature type="signal peptide" evidence="4">
    <location>
        <begin position="1"/>
        <end position="21"/>
    </location>
</feature>
<dbReference type="Gene3D" id="3.10.20.310">
    <property type="entry name" value="membrane protein fhac"/>
    <property type="match status" value="1"/>
</dbReference>
<dbReference type="InterPro" id="IPR013686">
    <property type="entry name" value="Polypept-transport_assoc_ShlB"/>
</dbReference>
<dbReference type="EMBL" id="APQL01000012">
    <property type="protein sequence ID" value="ENW03211.1"/>
    <property type="molecule type" value="Genomic_DNA"/>
</dbReference>
<evidence type="ECO:0000256" key="4">
    <source>
        <dbReference type="SAM" id="SignalP"/>
    </source>
</evidence>
<dbReference type="Pfam" id="PF08479">
    <property type="entry name" value="POTRA_2"/>
    <property type="match status" value="1"/>
</dbReference>
<proteinExistence type="predicted"/>
<organism evidence="8 9">
    <name type="scientific">Acinetobacter beijerinckii CIP 110307</name>
    <dbReference type="NCBI Taxonomy" id="1217648"/>
    <lineage>
        <taxon>Bacteria</taxon>
        <taxon>Pseudomonadati</taxon>
        <taxon>Pseudomonadota</taxon>
        <taxon>Gammaproteobacteria</taxon>
        <taxon>Moraxellales</taxon>
        <taxon>Moraxellaceae</taxon>
        <taxon>Acinetobacter</taxon>
    </lineage>
</organism>
<dbReference type="GO" id="GO:0098046">
    <property type="term" value="C:type V protein secretion system complex"/>
    <property type="evidence" value="ECO:0007669"/>
    <property type="project" value="TreeGrafter"/>
</dbReference>
<keyword evidence="1" id="KW-0472">Membrane</keyword>
<feature type="domain" description="Polypeptide-transport-associated ShlB-type" evidence="6">
    <location>
        <begin position="115"/>
        <end position="164"/>
    </location>
</feature>
<evidence type="ECO:0000313" key="8">
    <source>
        <dbReference type="EMBL" id="ENW03211.1"/>
    </source>
</evidence>
<protein>
    <recommendedName>
        <fullName evidence="10">POTRA domain-containing protein</fullName>
    </recommendedName>
</protein>
<dbReference type="eggNOG" id="COG2831">
    <property type="taxonomic scope" value="Bacteria"/>
</dbReference>
<gene>
    <name evidence="8" type="ORF">F933_03241</name>
</gene>
<dbReference type="Pfam" id="PF03865">
    <property type="entry name" value="ShlB"/>
    <property type="match status" value="1"/>
</dbReference>
<dbReference type="Gene3D" id="2.40.160.50">
    <property type="entry name" value="membrane protein fhac: a member of the omp85/tpsb transporter family"/>
    <property type="match status" value="1"/>
</dbReference>
<evidence type="ECO:0000259" key="7">
    <source>
        <dbReference type="Pfam" id="PF17287"/>
    </source>
</evidence>
<keyword evidence="9" id="KW-1185">Reference proteome</keyword>
<reference evidence="8 9" key="1">
    <citation type="submission" date="2013-02" db="EMBL/GenBank/DDBJ databases">
        <title>The Genome Sequence of Acinetobacter beijerinckii CIP 110307.</title>
        <authorList>
            <consortium name="The Broad Institute Genome Sequencing Platform"/>
            <consortium name="The Broad Institute Genome Sequencing Center for Infectious Disease"/>
            <person name="Cerqueira G."/>
            <person name="Feldgarden M."/>
            <person name="Courvalin P."/>
            <person name="Perichon B."/>
            <person name="Grillot-Courvalin C."/>
            <person name="Clermont D."/>
            <person name="Rocha E."/>
            <person name="Yoon E.-J."/>
            <person name="Nemec A."/>
            <person name="Walker B."/>
            <person name="Young S.K."/>
            <person name="Zeng Q."/>
            <person name="Gargeya S."/>
            <person name="Fitzgerald M."/>
            <person name="Haas B."/>
            <person name="Abouelleil A."/>
            <person name="Alvarado L."/>
            <person name="Arachchi H.M."/>
            <person name="Berlin A.M."/>
            <person name="Chapman S.B."/>
            <person name="Dewar J."/>
            <person name="Goldberg J."/>
            <person name="Griggs A."/>
            <person name="Gujja S."/>
            <person name="Hansen M."/>
            <person name="Howarth C."/>
            <person name="Imamovic A."/>
            <person name="Larimer J."/>
            <person name="McCowan C."/>
            <person name="Murphy C."/>
            <person name="Neiman D."/>
            <person name="Pearson M."/>
            <person name="Priest M."/>
            <person name="Roberts A."/>
            <person name="Saif S."/>
            <person name="Shea T."/>
            <person name="Sisk P."/>
            <person name="Sykes S."/>
            <person name="Wortman J."/>
            <person name="Nusbaum C."/>
            <person name="Birren B."/>
        </authorList>
    </citation>
    <scope>NUCLEOTIDE SEQUENCE [LARGE SCALE GENOMIC DNA]</scope>
    <source>
        <strain evidence="8 9">CIP 110307</strain>
    </source>
</reference>
<dbReference type="PANTHER" id="PTHR34597">
    <property type="entry name" value="SLR1661 PROTEIN"/>
    <property type="match status" value="1"/>
</dbReference>
<keyword evidence="3" id="KW-0998">Cell outer membrane</keyword>
<dbReference type="InterPro" id="IPR051544">
    <property type="entry name" value="TPS_OM_transporter"/>
</dbReference>
<keyword evidence="4" id="KW-0732">Signal</keyword>
<evidence type="ECO:0000313" key="9">
    <source>
        <dbReference type="Proteomes" id="UP000017670"/>
    </source>
</evidence>
<dbReference type="GO" id="GO:0008320">
    <property type="term" value="F:protein transmembrane transporter activity"/>
    <property type="evidence" value="ECO:0007669"/>
    <property type="project" value="TreeGrafter"/>
</dbReference>
<feature type="domain" description="ShlB POTRA" evidence="7">
    <location>
        <begin position="176"/>
        <end position="222"/>
    </location>
</feature>
<evidence type="ECO:0000256" key="3">
    <source>
        <dbReference type="ARBA" id="ARBA00023237"/>
    </source>
</evidence>
<evidence type="ECO:0000256" key="2">
    <source>
        <dbReference type="ARBA" id="ARBA00022692"/>
    </source>
</evidence>
<accession>N9FE91</accession>
<dbReference type="InterPro" id="IPR035251">
    <property type="entry name" value="ShlB_POTRA"/>
</dbReference>
<evidence type="ECO:0000259" key="5">
    <source>
        <dbReference type="Pfam" id="PF03865"/>
    </source>
</evidence>